<evidence type="ECO:0000313" key="2">
    <source>
        <dbReference type="Proteomes" id="UP000306544"/>
    </source>
</evidence>
<comment type="caution">
    <text evidence="1">The sequence shown here is derived from an EMBL/GenBank/DDBJ whole genome shotgun (WGS) entry which is preliminary data.</text>
</comment>
<dbReference type="InterPro" id="IPR029465">
    <property type="entry name" value="ATPgrasp_TupA"/>
</dbReference>
<gene>
    <name evidence="1" type="ORF">FEF27_07895</name>
</gene>
<name>A0A5R9ACK9_9MICC</name>
<protein>
    <recommendedName>
        <fullName evidence="3">ATP-grasp domain-containing protein</fullName>
    </recommendedName>
</protein>
<evidence type="ECO:0008006" key="3">
    <source>
        <dbReference type="Google" id="ProtNLM"/>
    </source>
</evidence>
<dbReference type="OrthoDB" id="9791827at2"/>
<dbReference type="EMBL" id="VAWA01000008">
    <property type="protein sequence ID" value="TLP75566.1"/>
    <property type="molecule type" value="Genomic_DNA"/>
</dbReference>
<keyword evidence="2" id="KW-1185">Reference proteome</keyword>
<dbReference type="Proteomes" id="UP000306544">
    <property type="component" value="Unassembled WGS sequence"/>
</dbReference>
<sequence length="400" mass="44409">MTPFGKPPGEFGTVSPAMSFDKATKDSPFLSFTAAEFHKRGSQHRRDLSNKTAVQRLLKDKTLDGTRIGLPVQHAVLTSTQQINPEVLGDRVALKFAHGWSAKGVMLLERTGPETYFDHMALREWTLEDIRQRQQGVAGKFARKQPAWIVEDFLNGAQPGAVPYDYKFYTFQGQIAMVAQVDRNSSPPRVAMLDGQLRPLAEGRDYRLKRKDLQPGVALVPRSAVMLSRWAIELSKMTDAPFVRVDLYDGDTGPVFGEFTFSSGAEHRRTLSHSTAMIDTLDSLFDEAQASLEADAPGPSHGWSALLQAADPAALSSYPEISLAEYQRYAYFLHNQGSLGGYRLARAQHEVAAEAELPEVTQSLVAAHRAAGRRVKAQNKTAPLVLRHAARKAYHRLRKR</sequence>
<dbReference type="Pfam" id="PF14305">
    <property type="entry name" value="ATPgrasp_TupA"/>
    <property type="match status" value="1"/>
</dbReference>
<proteinExistence type="predicted"/>
<dbReference type="AlphaFoldDB" id="A0A5R9ACK9"/>
<reference evidence="1 2" key="1">
    <citation type="submission" date="2019-05" db="EMBL/GenBank/DDBJ databases">
        <title>Nesterenkonia sp. GY239, isolated from the Southern Atlantic Ocean.</title>
        <authorList>
            <person name="Zhang G."/>
        </authorList>
    </citation>
    <scope>NUCLEOTIDE SEQUENCE [LARGE SCALE GENOMIC DNA]</scope>
    <source>
        <strain evidence="1 2">GY239</strain>
    </source>
</reference>
<accession>A0A5R9ACK9</accession>
<evidence type="ECO:0000313" key="1">
    <source>
        <dbReference type="EMBL" id="TLP75566.1"/>
    </source>
</evidence>
<organism evidence="1 2">
    <name type="scientific">Nesterenkonia sphaerica</name>
    <dbReference type="NCBI Taxonomy" id="1804988"/>
    <lineage>
        <taxon>Bacteria</taxon>
        <taxon>Bacillati</taxon>
        <taxon>Actinomycetota</taxon>
        <taxon>Actinomycetes</taxon>
        <taxon>Micrococcales</taxon>
        <taxon>Micrococcaceae</taxon>
        <taxon>Nesterenkonia</taxon>
    </lineage>
</organism>